<keyword evidence="1" id="KW-0732">Signal</keyword>
<name>A0A1B8NZZ1_HALEL</name>
<feature type="chain" id="PRO_5008611277" evidence="1">
    <location>
        <begin position="28"/>
        <end position="78"/>
    </location>
</feature>
<protein>
    <submittedName>
        <fullName evidence="2">Uncharacterized protein</fullName>
    </submittedName>
</protein>
<sequence>MSKTRLLPLALGWLVIALLAFAGPALAQSSDPGASAPANAALADMLENPETRQQLIDQLRGMADAAESSGEQASTAPR</sequence>
<gene>
    <name evidence="2" type="ORF">A8U91_04636</name>
</gene>
<dbReference type="Proteomes" id="UP000092504">
    <property type="component" value="Unassembled WGS sequence"/>
</dbReference>
<dbReference type="EMBL" id="MAJD01000002">
    <property type="protein sequence ID" value="OBX35562.1"/>
    <property type="molecule type" value="Genomic_DNA"/>
</dbReference>
<reference evidence="2 3" key="1">
    <citation type="submission" date="2016-06" db="EMBL/GenBank/DDBJ databases">
        <title>Genome sequence of halotolerant plant growth promoting strain of Halomonas elongata HEK1 isolated from salterns of Rann of Kutch, Gujarat, India.</title>
        <authorList>
            <person name="Gaba S."/>
            <person name="Singh R.N."/>
            <person name="Abrol S."/>
            <person name="Kaushik R."/>
            <person name="Saxena A.K."/>
        </authorList>
    </citation>
    <scope>NUCLEOTIDE SEQUENCE [LARGE SCALE GENOMIC DNA]</scope>
    <source>
        <strain evidence="2 3">HEK1</strain>
    </source>
</reference>
<feature type="signal peptide" evidence="1">
    <location>
        <begin position="1"/>
        <end position="27"/>
    </location>
</feature>
<proteinExistence type="predicted"/>
<dbReference type="AlphaFoldDB" id="A0A1B8NZZ1"/>
<comment type="caution">
    <text evidence="2">The sequence shown here is derived from an EMBL/GenBank/DDBJ whole genome shotgun (WGS) entry which is preliminary data.</text>
</comment>
<accession>A0A1B8NZZ1</accession>
<evidence type="ECO:0000313" key="3">
    <source>
        <dbReference type="Proteomes" id="UP000092504"/>
    </source>
</evidence>
<organism evidence="2 3">
    <name type="scientific">Halomonas elongata</name>
    <dbReference type="NCBI Taxonomy" id="2746"/>
    <lineage>
        <taxon>Bacteria</taxon>
        <taxon>Pseudomonadati</taxon>
        <taxon>Pseudomonadota</taxon>
        <taxon>Gammaproteobacteria</taxon>
        <taxon>Oceanospirillales</taxon>
        <taxon>Halomonadaceae</taxon>
        <taxon>Halomonas</taxon>
    </lineage>
</organism>
<evidence type="ECO:0000256" key="1">
    <source>
        <dbReference type="SAM" id="SignalP"/>
    </source>
</evidence>
<evidence type="ECO:0000313" key="2">
    <source>
        <dbReference type="EMBL" id="OBX35562.1"/>
    </source>
</evidence>